<dbReference type="EMBL" id="CP002347">
    <property type="protein sequence ID" value="ADR18613.1"/>
    <property type="molecule type" value="Genomic_DNA"/>
</dbReference>
<proteinExistence type="predicted"/>
<keyword evidence="2" id="KW-1185">Reference proteome</keyword>
<accession>E4TGD2</accession>
<dbReference type="SUPFAM" id="SSF54427">
    <property type="entry name" value="NTF2-like"/>
    <property type="match status" value="1"/>
</dbReference>
<dbReference type="HOGENOM" id="CLU_2104994_0_0_0"/>
<sequence>MESPSEIILKRFNAFTQNNPDVIYGCYANGSDFIRFFPEKQSYTDFFENLKKELLPINITIIKTEEKRNLAKVLFIESFLSLEEGQVDYFSKSILIKSNNEWKILKETREKSIRKV</sequence>
<gene>
    <name evidence="1" type="ordered locus">Calni_0702</name>
</gene>
<dbReference type="Proteomes" id="UP000007039">
    <property type="component" value="Chromosome"/>
</dbReference>
<dbReference type="KEGG" id="cni:Calni_0702"/>
<reference evidence="1 2" key="2">
    <citation type="journal article" date="2011" name="Stand. Genomic Sci.">
        <title>Complete genome sequence of Calditerrivibrio nitroreducens type strain (Yu37-1).</title>
        <authorList>
            <person name="Pitluck S."/>
            <person name="Sikorski J."/>
            <person name="Zeytun A."/>
            <person name="Lapidus A."/>
            <person name="Nolan M."/>
            <person name="Lucas S."/>
            <person name="Hammon N."/>
            <person name="Deshpande S."/>
            <person name="Cheng J.F."/>
            <person name="Tapia R."/>
            <person name="Han C."/>
            <person name="Goodwin L."/>
            <person name="Liolios K."/>
            <person name="Pagani I."/>
            <person name="Ivanova N."/>
            <person name="Mavromatis K."/>
            <person name="Pati A."/>
            <person name="Chen A."/>
            <person name="Palaniappan K."/>
            <person name="Hauser L."/>
            <person name="Chang Y.J."/>
            <person name="Jeffries C.D."/>
            <person name="Detter J.C."/>
            <person name="Brambilla E."/>
            <person name="Djao O.D."/>
            <person name="Rohde M."/>
            <person name="Spring S."/>
            <person name="Goker M."/>
            <person name="Woyke T."/>
            <person name="Bristow J."/>
            <person name="Eisen J.A."/>
            <person name="Markowitz V."/>
            <person name="Hugenholtz P."/>
            <person name="Kyrpides N.C."/>
            <person name="Klenk H.P."/>
            <person name="Land M."/>
        </authorList>
    </citation>
    <scope>NUCLEOTIDE SEQUENCE [LARGE SCALE GENOMIC DNA]</scope>
    <source>
        <strain evidence="2">DSM 19672 / NBRC 101217 / Yu37-1</strain>
    </source>
</reference>
<dbReference type="InterPro" id="IPR032710">
    <property type="entry name" value="NTF2-like_dom_sf"/>
</dbReference>
<dbReference type="STRING" id="768670.Calni_0702"/>
<protein>
    <recommendedName>
        <fullName evidence="3">SnoaL-like domain-containing protein</fullName>
    </recommendedName>
</protein>
<organism evidence="1 2">
    <name type="scientific">Calditerrivibrio nitroreducens (strain DSM 19672 / NBRC 101217 / Yu37-1)</name>
    <dbReference type="NCBI Taxonomy" id="768670"/>
    <lineage>
        <taxon>Bacteria</taxon>
        <taxon>Pseudomonadati</taxon>
        <taxon>Deferribacterota</taxon>
        <taxon>Deferribacteres</taxon>
        <taxon>Deferribacterales</taxon>
        <taxon>Calditerrivibrionaceae</taxon>
    </lineage>
</organism>
<evidence type="ECO:0008006" key="3">
    <source>
        <dbReference type="Google" id="ProtNLM"/>
    </source>
</evidence>
<dbReference type="AlphaFoldDB" id="E4TGD2"/>
<evidence type="ECO:0000313" key="1">
    <source>
        <dbReference type="EMBL" id="ADR18613.1"/>
    </source>
</evidence>
<dbReference type="eggNOG" id="ENOG50302GJ">
    <property type="taxonomic scope" value="Bacteria"/>
</dbReference>
<name>E4TGD2_CALNY</name>
<reference key="1">
    <citation type="submission" date="2010-11" db="EMBL/GenBank/DDBJ databases">
        <title>The complete genome of chromosome of Calditerrivibrio nitroreducens DSM 19672.</title>
        <authorList>
            <consortium name="US DOE Joint Genome Institute (JGI-PGF)"/>
            <person name="Lucas S."/>
            <person name="Copeland A."/>
            <person name="Lapidus A."/>
            <person name="Bruce D."/>
            <person name="Goodwin L."/>
            <person name="Pitluck S."/>
            <person name="Kyrpides N."/>
            <person name="Mavromatis K."/>
            <person name="Ivanova N."/>
            <person name="Mikhailova N."/>
            <person name="Zeytun A."/>
            <person name="Brettin T."/>
            <person name="Detter J.C."/>
            <person name="Tapia R."/>
            <person name="Han C."/>
            <person name="Land M."/>
            <person name="Hauser L."/>
            <person name="Markowitz V."/>
            <person name="Cheng J.-F."/>
            <person name="Hugenholtz P."/>
            <person name="Woyke T."/>
            <person name="Wu D."/>
            <person name="Spring S."/>
            <person name="Schroeder M."/>
            <person name="Brambilla E."/>
            <person name="Klenk H.-P."/>
            <person name="Eisen J.A."/>
        </authorList>
    </citation>
    <scope>NUCLEOTIDE SEQUENCE [LARGE SCALE GENOMIC DNA]</scope>
    <source>
        <strain>DSM 19672</strain>
    </source>
</reference>
<evidence type="ECO:0000313" key="2">
    <source>
        <dbReference type="Proteomes" id="UP000007039"/>
    </source>
</evidence>